<keyword evidence="10" id="KW-1185">Reference proteome</keyword>
<evidence type="ECO:0000256" key="3">
    <source>
        <dbReference type="ARBA" id="ARBA00022553"/>
    </source>
</evidence>
<dbReference type="SUPFAM" id="SSF55785">
    <property type="entry name" value="PYP-like sensor domain (PAS domain)"/>
    <property type="match status" value="1"/>
</dbReference>
<dbReference type="PANTHER" id="PTHR43047:SF72">
    <property type="entry name" value="OSMOSENSING HISTIDINE PROTEIN KINASE SLN1"/>
    <property type="match status" value="1"/>
</dbReference>
<dbReference type="OrthoDB" id="9806704at2"/>
<dbReference type="RefSeq" id="WP_119556209.1">
    <property type="nucleotide sequence ID" value="NZ_QXMN01000029.1"/>
</dbReference>
<accession>A0A9X8D254</accession>
<dbReference type="PANTHER" id="PTHR43047">
    <property type="entry name" value="TWO-COMPONENT HISTIDINE PROTEIN KINASE"/>
    <property type="match status" value="1"/>
</dbReference>
<dbReference type="InterPro" id="IPR036097">
    <property type="entry name" value="HisK_dim/P_sf"/>
</dbReference>
<keyword evidence="4" id="KW-0808">Transferase</keyword>
<comment type="catalytic activity">
    <reaction evidence="1">
        <text>ATP + protein L-histidine = ADP + protein N-phospho-L-histidine.</text>
        <dbReference type="EC" id="2.7.13.3"/>
    </reaction>
</comment>
<sequence length="790" mass="85290">MRLLIERLLMALLLPLAMLGLAQRPGLLQLDAYIHDRLLILAAHTASPDILIIAIDEHSLRELGRWPWSRETHARLLEGLAPTAPRAVLLDLFLTEPSTDPREDARLAQAMGLLPVYLPLLHASPLAFTGHDWPGFLPPLPEFAAQARGVGHAGLAPDTDGVARTLYLLEGYPNHLQPYVGALMAHRTPPPTPAPDATSLDWLRQSPLRLLFAGPRGSYRTVPYVSVLRGEVPPDLLRDKLLLVGATAPGLGDQTLTPNAGIRGVLPGVEVHANAIDNLMHGRNVRVSSPLGLAAWTVVPLWFALWLLIRGGRHALPISVGLASVCLLLSGVAMLVFHFWLPPAAPMLGLAILYLLWSWRRLESQFFYLRKRAQVLDALPGGTFEAMPARVPALAPADPATHPKLALDRAIARLQRMQKLMDKAMQAMPVAMLICDEEGRIGSGNAAAFRLLGGGALPLPEHNDNAPAPTALRGVRLPELIAPLAVTPPSSTDAAHWTDLLQGEYVTPDARVFRLEAAAFSGDAPEDRGWVVMLPELTAEREAQRQRNEWRQFLSHDLRSPQVTILSVLSMHDASDTELRTTIRREAERTLALAEGFMDFALAESDDYRFEDTHVGAVLLDARDQVWHYAQASGVVVEARLGDDAVDTVVRADGALLTRAIVNLLSNAIRHSPAGRRVELRMDIEPATDGAGAGQVRLSVSDQGSGMTPEQLDALLHAPRGRRTPAAPESAPATTKGAGTRRMGLGFSVVRAVVQKHHGTLGAQSTPGAGTTVWVLLPLPSAGAAPSTPS</sequence>
<feature type="transmembrane region" description="Helical" evidence="7">
    <location>
        <begin position="291"/>
        <end position="309"/>
    </location>
</feature>
<dbReference type="InterPro" id="IPR007890">
    <property type="entry name" value="CHASE2"/>
</dbReference>
<dbReference type="InterPro" id="IPR017181">
    <property type="entry name" value="Sig_transdc_His_kin_CHASE2"/>
</dbReference>
<dbReference type="SUPFAM" id="SSF55874">
    <property type="entry name" value="ATPase domain of HSP90 chaperone/DNA topoisomerase II/histidine kinase"/>
    <property type="match status" value="1"/>
</dbReference>
<dbReference type="GO" id="GO:0009927">
    <property type="term" value="F:histidine phosphotransfer kinase activity"/>
    <property type="evidence" value="ECO:0007669"/>
    <property type="project" value="TreeGrafter"/>
</dbReference>
<dbReference type="SMART" id="SM01080">
    <property type="entry name" value="CHASE2"/>
    <property type="match status" value="1"/>
</dbReference>
<evidence type="ECO:0000256" key="4">
    <source>
        <dbReference type="ARBA" id="ARBA00022679"/>
    </source>
</evidence>
<dbReference type="InterPro" id="IPR003594">
    <property type="entry name" value="HATPase_dom"/>
</dbReference>
<evidence type="ECO:0000256" key="6">
    <source>
        <dbReference type="SAM" id="MobiDB-lite"/>
    </source>
</evidence>
<feature type="transmembrane region" description="Helical" evidence="7">
    <location>
        <begin position="316"/>
        <end position="337"/>
    </location>
</feature>
<comment type="caution">
    <text evidence="9">The sequence shown here is derived from an EMBL/GenBank/DDBJ whole genome shotgun (WGS) entry which is preliminary data.</text>
</comment>
<dbReference type="InterPro" id="IPR004358">
    <property type="entry name" value="Sig_transdc_His_kin-like_C"/>
</dbReference>
<protein>
    <recommendedName>
        <fullName evidence="2">histidine kinase</fullName>
        <ecNumber evidence="2">2.7.13.3</ecNumber>
    </recommendedName>
</protein>
<dbReference type="GO" id="GO:0005886">
    <property type="term" value="C:plasma membrane"/>
    <property type="evidence" value="ECO:0007669"/>
    <property type="project" value="TreeGrafter"/>
</dbReference>
<dbReference type="Pfam" id="PF02518">
    <property type="entry name" value="HATPase_c"/>
    <property type="match status" value="1"/>
</dbReference>
<dbReference type="PRINTS" id="PR00344">
    <property type="entry name" value="BCTRLSENSOR"/>
</dbReference>
<evidence type="ECO:0000313" key="10">
    <source>
        <dbReference type="Proteomes" id="UP000265619"/>
    </source>
</evidence>
<dbReference type="CDD" id="cd00082">
    <property type="entry name" value="HisKA"/>
    <property type="match status" value="1"/>
</dbReference>
<name>A0A9X8D254_9BURK</name>
<dbReference type="SUPFAM" id="SSF47384">
    <property type="entry name" value="Homodimeric domain of signal transducing histidine kinase"/>
    <property type="match status" value="1"/>
</dbReference>
<dbReference type="PROSITE" id="PS50109">
    <property type="entry name" value="HIS_KIN"/>
    <property type="match status" value="1"/>
</dbReference>
<dbReference type="Pfam" id="PF05226">
    <property type="entry name" value="CHASE2"/>
    <property type="match status" value="1"/>
</dbReference>
<evidence type="ECO:0000256" key="1">
    <source>
        <dbReference type="ARBA" id="ARBA00000085"/>
    </source>
</evidence>
<keyword evidence="7" id="KW-1133">Transmembrane helix</keyword>
<dbReference type="Gene3D" id="3.30.565.10">
    <property type="entry name" value="Histidine kinase-like ATPase, C-terminal domain"/>
    <property type="match status" value="1"/>
</dbReference>
<reference evidence="9 10" key="1">
    <citation type="submission" date="2018-09" db="EMBL/GenBank/DDBJ databases">
        <title>Acidovorax cavernicola nov. sp. isolated from Gruta de las Maravillas (Aracena, Spain).</title>
        <authorList>
            <person name="Jurado V."/>
            <person name="Gutierrez-Patricio S."/>
            <person name="Gonzalez-Pimentel J.L."/>
            <person name="Miller A.Z."/>
            <person name="Laiz L."/>
            <person name="Saiz-Jimenez C."/>
        </authorList>
    </citation>
    <scope>NUCLEOTIDE SEQUENCE [LARGE SCALE GENOMIC DNA]</scope>
    <source>
        <strain evidence="9 10">1011MAR4D40.2</strain>
    </source>
</reference>
<dbReference type="InterPro" id="IPR035965">
    <property type="entry name" value="PAS-like_dom_sf"/>
</dbReference>
<evidence type="ECO:0000313" key="9">
    <source>
        <dbReference type="EMBL" id="RIX76781.1"/>
    </source>
</evidence>
<dbReference type="Gene3D" id="3.30.450.20">
    <property type="entry name" value="PAS domain"/>
    <property type="match status" value="1"/>
</dbReference>
<proteinExistence type="predicted"/>
<gene>
    <name evidence="9" type="ORF">D3H34_21120</name>
</gene>
<evidence type="ECO:0000256" key="7">
    <source>
        <dbReference type="SAM" id="Phobius"/>
    </source>
</evidence>
<dbReference type="AlphaFoldDB" id="A0A9X8D254"/>
<feature type="compositionally biased region" description="Low complexity" evidence="6">
    <location>
        <begin position="724"/>
        <end position="735"/>
    </location>
</feature>
<dbReference type="InterPro" id="IPR003661">
    <property type="entry name" value="HisK_dim/P_dom"/>
</dbReference>
<dbReference type="InterPro" id="IPR036890">
    <property type="entry name" value="HATPase_C_sf"/>
</dbReference>
<keyword evidence="7" id="KW-0472">Membrane</keyword>
<evidence type="ECO:0000259" key="8">
    <source>
        <dbReference type="PROSITE" id="PS50109"/>
    </source>
</evidence>
<evidence type="ECO:0000256" key="2">
    <source>
        <dbReference type="ARBA" id="ARBA00012438"/>
    </source>
</evidence>
<dbReference type="EMBL" id="QXMN01000029">
    <property type="protein sequence ID" value="RIX76781.1"/>
    <property type="molecule type" value="Genomic_DNA"/>
</dbReference>
<feature type="domain" description="Histidine kinase" evidence="8">
    <location>
        <begin position="553"/>
        <end position="781"/>
    </location>
</feature>
<organism evidence="9 10">
    <name type="scientific">Acidovorax cavernicola</name>
    <dbReference type="NCBI Taxonomy" id="1675792"/>
    <lineage>
        <taxon>Bacteria</taxon>
        <taxon>Pseudomonadati</taxon>
        <taxon>Pseudomonadota</taxon>
        <taxon>Betaproteobacteria</taxon>
        <taxon>Burkholderiales</taxon>
        <taxon>Comamonadaceae</taxon>
        <taxon>Acidovorax</taxon>
    </lineage>
</organism>
<dbReference type="EC" id="2.7.13.3" evidence="2"/>
<evidence type="ECO:0000256" key="5">
    <source>
        <dbReference type="ARBA" id="ARBA00022777"/>
    </source>
</evidence>
<dbReference type="Proteomes" id="UP000265619">
    <property type="component" value="Unassembled WGS sequence"/>
</dbReference>
<dbReference type="SMART" id="SM00387">
    <property type="entry name" value="HATPase_c"/>
    <property type="match status" value="1"/>
</dbReference>
<feature type="region of interest" description="Disordered" evidence="6">
    <location>
        <begin position="720"/>
        <end position="740"/>
    </location>
</feature>
<dbReference type="GO" id="GO:0000155">
    <property type="term" value="F:phosphorelay sensor kinase activity"/>
    <property type="evidence" value="ECO:0007669"/>
    <property type="project" value="InterPro"/>
</dbReference>
<keyword evidence="5" id="KW-0418">Kinase</keyword>
<dbReference type="PIRSF" id="PIRSF037347">
    <property type="entry name" value="STHK_CHASE2_PAS_prd"/>
    <property type="match status" value="1"/>
</dbReference>
<dbReference type="InterPro" id="IPR005467">
    <property type="entry name" value="His_kinase_dom"/>
</dbReference>
<keyword evidence="3" id="KW-0597">Phosphoprotein</keyword>
<keyword evidence="7" id="KW-0812">Transmembrane</keyword>